<dbReference type="SUPFAM" id="SSF53448">
    <property type="entry name" value="Nucleotide-diphospho-sugar transferases"/>
    <property type="match status" value="1"/>
</dbReference>
<evidence type="ECO:0000313" key="12">
    <source>
        <dbReference type="Proteomes" id="UP001138921"/>
    </source>
</evidence>
<dbReference type="PANTHER" id="PTHR48090:SF1">
    <property type="entry name" value="PROPHAGE BACTOPRENOL GLUCOSYL TRANSFERASE HOMOLOG"/>
    <property type="match status" value="1"/>
</dbReference>
<keyword evidence="5 9" id="KW-0812">Transmembrane</keyword>
<evidence type="ECO:0000259" key="10">
    <source>
        <dbReference type="Pfam" id="PF00535"/>
    </source>
</evidence>
<proteinExistence type="inferred from homology"/>
<evidence type="ECO:0000256" key="2">
    <source>
        <dbReference type="ARBA" id="ARBA00022475"/>
    </source>
</evidence>
<evidence type="ECO:0000313" key="11">
    <source>
        <dbReference type="EMBL" id="MBT1157281.1"/>
    </source>
</evidence>
<dbReference type="AlphaFoldDB" id="A0A9X1ACA7"/>
<evidence type="ECO:0000256" key="9">
    <source>
        <dbReference type="SAM" id="Phobius"/>
    </source>
</evidence>
<feature type="transmembrane region" description="Helical" evidence="9">
    <location>
        <begin position="282"/>
        <end position="303"/>
    </location>
</feature>
<dbReference type="GO" id="GO:0016757">
    <property type="term" value="F:glycosyltransferase activity"/>
    <property type="evidence" value="ECO:0007669"/>
    <property type="project" value="UniProtKB-KW"/>
</dbReference>
<gene>
    <name evidence="11" type="ORF">J1C56_16945</name>
</gene>
<reference evidence="11" key="1">
    <citation type="journal article" date="2021" name="Microorganisms">
        <title>Phylogenomic Reconstruction and Metabolic Potential of the Genus Aminobacter.</title>
        <authorList>
            <person name="Artuso I."/>
            <person name="Turrini P."/>
            <person name="Pirolo M."/>
            <person name="Lugli G.A."/>
            <person name="Ventura M."/>
            <person name="Visca P."/>
        </authorList>
    </citation>
    <scope>NUCLEOTIDE SEQUENCE</scope>
    <source>
        <strain evidence="11">LMG 26462</strain>
    </source>
</reference>
<dbReference type="EMBL" id="JAFLWW010000004">
    <property type="protein sequence ID" value="MBT1157281.1"/>
    <property type="molecule type" value="Genomic_DNA"/>
</dbReference>
<evidence type="ECO:0000256" key="6">
    <source>
        <dbReference type="ARBA" id="ARBA00022989"/>
    </source>
</evidence>
<evidence type="ECO:0000256" key="1">
    <source>
        <dbReference type="ARBA" id="ARBA00004651"/>
    </source>
</evidence>
<comment type="subcellular location">
    <subcellularLocation>
        <location evidence="1">Cell membrane</location>
        <topology evidence="1">Multi-pass membrane protein</topology>
    </subcellularLocation>
</comment>
<name>A0A9X1ACA7_9HYPH</name>
<evidence type="ECO:0000256" key="5">
    <source>
        <dbReference type="ARBA" id="ARBA00022692"/>
    </source>
</evidence>
<keyword evidence="6 9" id="KW-1133">Transmembrane helix</keyword>
<dbReference type="InterPro" id="IPR050256">
    <property type="entry name" value="Glycosyltransferase_2"/>
</dbReference>
<dbReference type="Pfam" id="PF00535">
    <property type="entry name" value="Glycos_transf_2"/>
    <property type="match status" value="1"/>
</dbReference>
<evidence type="ECO:0000256" key="7">
    <source>
        <dbReference type="ARBA" id="ARBA00023136"/>
    </source>
</evidence>
<dbReference type="InterPro" id="IPR029044">
    <property type="entry name" value="Nucleotide-diphossugar_trans"/>
</dbReference>
<dbReference type="CDD" id="cd04187">
    <property type="entry name" value="DPM1_like_bac"/>
    <property type="match status" value="1"/>
</dbReference>
<dbReference type="PANTHER" id="PTHR48090">
    <property type="entry name" value="UNDECAPRENYL-PHOSPHATE 4-DEOXY-4-FORMAMIDO-L-ARABINOSE TRANSFERASE-RELATED"/>
    <property type="match status" value="1"/>
</dbReference>
<sequence>MRDVSIQSIRAKRRVASPRYSLVIPIYNEEEVLPKLVERIRTLLCQLDGESEAIFVDDGSHDKSAELLRNMVAVEPRFRLIELSRNFGHQIAITAGMNAATGDAVIVMDADLQDPPEVVLDLVAKWKEGFEIVYARRVKREGESLFKRITASLFYRLLERMTSVDIPRDVGDFRLVGRKALETFKQMPEQDRFVRGMFGWMGFNQATVPFERPARTIGQTKYPFWKMMHLAVHGIVSFSETPLRLALWGGLVISGLAMSYGVYAMLAWIFESGVIAGWTSTVVIVSFLCGVNLFMTGVVGLYVGGIHAEVKRRPLYVIERRSGFDEKGHARASVEGSSEYQVRKVG</sequence>
<accession>A0A9X1ACA7</accession>
<keyword evidence="4" id="KW-0808">Transferase</keyword>
<dbReference type="GO" id="GO:0005886">
    <property type="term" value="C:plasma membrane"/>
    <property type="evidence" value="ECO:0007669"/>
    <property type="project" value="UniProtKB-SubCell"/>
</dbReference>
<keyword evidence="12" id="KW-1185">Reference proteome</keyword>
<organism evidence="11 12">
    <name type="scientific">Aminobacter anthyllidis</name>
    <dbReference type="NCBI Taxonomy" id="1035067"/>
    <lineage>
        <taxon>Bacteria</taxon>
        <taxon>Pseudomonadati</taxon>
        <taxon>Pseudomonadota</taxon>
        <taxon>Alphaproteobacteria</taxon>
        <taxon>Hyphomicrobiales</taxon>
        <taxon>Phyllobacteriaceae</taxon>
        <taxon>Aminobacter</taxon>
    </lineage>
</organism>
<evidence type="ECO:0000256" key="4">
    <source>
        <dbReference type="ARBA" id="ARBA00022679"/>
    </source>
</evidence>
<feature type="transmembrane region" description="Helical" evidence="9">
    <location>
        <begin position="245"/>
        <end position="270"/>
    </location>
</feature>
<comment type="caution">
    <text evidence="11">The sequence shown here is derived from an EMBL/GenBank/DDBJ whole genome shotgun (WGS) entry which is preliminary data.</text>
</comment>
<dbReference type="InterPro" id="IPR001173">
    <property type="entry name" value="Glyco_trans_2-like"/>
</dbReference>
<protein>
    <submittedName>
        <fullName evidence="11">Glycosyltransferase family 2 protein</fullName>
    </submittedName>
</protein>
<keyword evidence="7 9" id="KW-0472">Membrane</keyword>
<reference evidence="11" key="2">
    <citation type="submission" date="2021-03" db="EMBL/GenBank/DDBJ databases">
        <authorList>
            <person name="Artuso I."/>
            <person name="Turrini P."/>
            <person name="Pirolo M."/>
            <person name="Lugli G.A."/>
            <person name="Ventura M."/>
            <person name="Visca P."/>
        </authorList>
    </citation>
    <scope>NUCLEOTIDE SEQUENCE</scope>
    <source>
        <strain evidence="11">LMG 26462</strain>
    </source>
</reference>
<evidence type="ECO:0000256" key="3">
    <source>
        <dbReference type="ARBA" id="ARBA00022676"/>
    </source>
</evidence>
<dbReference type="FunFam" id="3.90.550.10:FF:000079">
    <property type="entry name" value="Probable glycosyl transferase"/>
    <property type="match status" value="1"/>
</dbReference>
<feature type="domain" description="Glycosyltransferase 2-like" evidence="10">
    <location>
        <begin position="21"/>
        <end position="182"/>
    </location>
</feature>
<keyword evidence="2" id="KW-1003">Cell membrane</keyword>
<dbReference type="Gene3D" id="3.90.550.10">
    <property type="entry name" value="Spore Coat Polysaccharide Biosynthesis Protein SpsA, Chain A"/>
    <property type="match status" value="1"/>
</dbReference>
<dbReference type="Proteomes" id="UP001138921">
    <property type="component" value="Unassembled WGS sequence"/>
</dbReference>
<comment type="similarity">
    <text evidence="8">Belongs to the glycosyltransferase 2 family. GtrB subfamily.</text>
</comment>
<evidence type="ECO:0000256" key="8">
    <source>
        <dbReference type="ARBA" id="ARBA00038152"/>
    </source>
</evidence>
<keyword evidence="3" id="KW-0328">Glycosyltransferase</keyword>